<dbReference type="InterPro" id="IPR018698">
    <property type="entry name" value="VWA-like_dom"/>
</dbReference>
<feature type="domain" description="VWA-like" evidence="1">
    <location>
        <begin position="79"/>
        <end position="198"/>
    </location>
</feature>
<dbReference type="PANTHER" id="PTHR38730:SF1">
    <property type="entry name" value="SLL7028 PROTEIN"/>
    <property type="match status" value="1"/>
</dbReference>
<organism evidence="3">
    <name type="scientific">marine sediment metagenome</name>
    <dbReference type="NCBI Taxonomy" id="412755"/>
    <lineage>
        <taxon>unclassified sequences</taxon>
        <taxon>metagenomes</taxon>
        <taxon>ecological metagenomes</taxon>
    </lineage>
</organism>
<evidence type="ECO:0000259" key="2">
    <source>
        <dbReference type="Pfam" id="PF13203"/>
    </source>
</evidence>
<comment type="caution">
    <text evidence="3">The sequence shown here is derived from an EMBL/GenBank/DDBJ whole genome shotgun (WGS) entry which is preliminary data.</text>
</comment>
<protein>
    <recommendedName>
        <fullName evidence="4">VWA-like domain-containing protein</fullName>
    </recommendedName>
</protein>
<dbReference type="EMBL" id="LAZR01056311">
    <property type="protein sequence ID" value="KKK74455.1"/>
    <property type="molecule type" value="Genomic_DNA"/>
</dbReference>
<proteinExistence type="predicted"/>
<accession>A0A0F8YL68</accession>
<dbReference type="Pfam" id="PF13203">
    <property type="entry name" value="DUF2201_N"/>
    <property type="match status" value="1"/>
</dbReference>
<dbReference type="AlphaFoldDB" id="A0A0F8YL68"/>
<feature type="domain" description="Putative metallopeptidase" evidence="2">
    <location>
        <begin position="3"/>
        <end position="70"/>
    </location>
</feature>
<evidence type="ECO:0000313" key="3">
    <source>
        <dbReference type="EMBL" id="KKK74455.1"/>
    </source>
</evidence>
<dbReference type="InterPro" id="IPR025154">
    <property type="entry name" value="Put_metallopeptidase_dom"/>
</dbReference>
<evidence type="ECO:0008006" key="4">
    <source>
        <dbReference type="Google" id="ProtNLM"/>
    </source>
</evidence>
<sequence length="198" mass="22642">MMQIAQAMNFAKAQGKLPGSLDELVEEILNPKIRWEQVLERFMENCNQDDFTWLEPDRRFLHQDMYLPGLASEGVDEFVVVLDTSGSTIRYIPQFLGEISKIATVLKFRTLHIMYVDAKVQHVDEYSKEDLPIKPDRTYGGGGTSFIPAFSWLEERCITPKGMVYLTDTYGSFPKVPPPFPVLWTVPADCQTREIPFG</sequence>
<evidence type="ECO:0000259" key="1">
    <source>
        <dbReference type="Pfam" id="PF09967"/>
    </source>
</evidence>
<feature type="non-terminal residue" evidence="3">
    <location>
        <position position="198"/>
    </location>
</feature>
<reference evidence="3" key="1">
    <citation type="journal article" date="2015" name="Nature">
        <title>Complex archaea that bridge the gap between prokaryotes and eukaryotes.</title>
        <authorList>
            <person name="Spang A."/>
            <person name="Saw J.H."/>
            <person name="Jorgensen S.L."/>
            <person name="Zaremba-Niedzwiedzka K."/>
            <person name="Martijn J."/>
            <person name="Lind A.E."/>
            <person name="van Eijk R."/>
            <person name="Schleper C."/>
            <person name="Guy L."/>
            <person name="Ettema T.J."/>
        </authorList>
    </citation>
    <scope>NUCLEOTIDE SEQUENCE</scope>
</reference>
<name>A0A0F8YL68_9ZZZZ</name>
<dbReference type="Pfam" id="PF09967">
    <property type="entry name" value="DUF2201"/>
    <property type="match status" value="1"/>
</dbReference>
<gene>
    <name evidence="3" type="ORF">LCGC14_2883620</name>
</gene>
<dbReference type="PANTHER" id="PTHR38730">
    <property type="entry name" value="SLL7028 PROTEIN"/>
    <property type="match status" value="1"/>
</dbReference>